<keyword evidence="1" id="KW-0378">Hydrolase</keyword>
<proteinExistence type="inferred from homology"/>
<keyword evidence="4" id="KW-1185">Reference proteome</keyword>
<dbReference type="Gene3D" id="3.40.50.300">
    <property type="entry name" value="P-loop containing nucleotide triphosphate hydrolases"/>
    <property type="match status" value="1"/>
</dbReference>
<dbReference type="GO" id="GO:0005524">
    <property type="term" value="F:ATP binding"/>
    <property type="evidence" value="ECO:0007669"/>
    <property type="project" value="UniProtKB-KW"/>
</dbReference>
<protein>
    <recommendedName>
        <fullName evidence="1">ATP-dependent DNA helicase</fullName>
        <ecNumber evidence="1">5.6.2.3</ecNumber>
    </recommendedName>
</protein>
<feature type="domain" description="DNA helicase Pif1-like DEAD-box helicase" evidence="2">
    <location>
        <begin position="599"/>
        <end position="742"/>
    </location>
</feature>
<accession>A0A8H5CZH6</accession>
<evidence type="ECO:0000313" key="4">
    <source>
        <dbReference type="Proteomes" id="UP000559256"/>
    </source>
</evidence>
<comment type="caution">
    <text evidence="3">The sequence shown here is derived from an EMBL/GenBank/DDBJ whole genome shotgun (WGS) entry which is preliminary data.</text>
</comment>
<dbReference type="InterPro" id="IPR027417">
    <property type="entry name" value="P-loop_NTPase"/>
</dbReference>
<dbReference type="Pfam" id="PF05970">
    <property type="entry name" value="PIF1"/>
    <property type="match status" value="1"/>
</dbReference>
<comment type="catalytic activity">
    <reaction evidence="1">
        <text>ATP + H2O = ADP + phosphate + H(+)</text>
        <dbReference type="Rhea" id="RHEA:13065"/>
        <dbReference type="ChEBI" id="CHEBI:15377"/>
        <dbReference type="ChEBI" id="CHEBI:15378"/>
        <dbReference type="ChEBI" id="CHEBI:30616"/>
        <dbReference type="ChEBI" id="CHEBI:43474"/>
        <dbReference type="ChEBI" id="CHEBI:456216"/>
        <dbReference type="EC" id="5.6.2.3"/>
    </reaction>
</comment>
<dbReference type="InterPro" id="IPR010285">
    <property type="entry name" value="DNA_helicase_pif1-like_DEAD"/>
</dbReference>
<dbReference type="EMBL" id="JAACJM010000074">
    <property type="protein sequence ID" value="KAF5350418.1"/>
    <property type="molecule type" value="Genomic_DNA"/>
</dbReference>
<name>A0A8H5CZH6_9AGAR</name>
<keyword evidence="1" id="KW-0547">Nucleotide-binding</keyword>
<dbReference type="Proteomes" id="UP000559256">
    <property type="component" value="Unassembled WGS sequence"/>
</dbReference>
<evidence type="ECO:0000313" key="3">
    <source>
        <dbReference type="EMBL" id="KAF5350418.1"/>
    </source>
</evidence>
<dbReference type="GO" id="GO:0016787">
    <property type="term" value="F:hydrolase activity"/>
    <property type="evidence" value="ECO:0007669"/>
    <property type="project" value="UniProtKB-KW"/>
</dbReference>
<comment type="cofactor">
    <cofactor evidence="1">
        <name>Mg(2+)</name>
        <dbReference type="ChEBI" id="CHEBI:18420"/>
    </cofactor>
</comment>
<keyword evidence="1" id="KW-0347">Helicase</keyword>
<evidence type="ECO:0000256" key="1">
    <source>
        <dbReference type="RuleBase" id="RU363044"/>
    </source>
</evidence>
<organism evidence="3 4">
    <name type="scientific">Tetrapyrgos nigripes</name>
    <dbReference type="NCBI Taxonomy" id="182062"/>
    <lineage>
        <taxon>Eukaryota</taxon>
        <taxon>Fungi</taxon>
        <taxon>Dikarya</taxon>
        <taxon>Basidiomycota</taxon>
        <taxon>Agaricomycotina</taxon>
        <taxon>Agaricomycetes</taxon>
        <taxon>Agaricomycetidae</taxon>
        <taxon>Agaricales</taxon>
        <taxon>Marasmiineae</taxon>
        <taxon>Marasmiaceae</taxon>
        <taxon>Tetrapyrgos</taxon>
    </lineage>
</organism>
<dbReference type="PANTHER" id="PTHR47642">
    <property type="entry name" value="ATP-DEPENDENT DNA HELICASE"/>
    <property type="match status" value="1"/>
</dbReference>
<comment type="similarity">
    <text evidence="1">Belongs to the helicase family.</text>
</comment>
<dbReference type="AlphaFoldDB" id="A0A8H5CZH6"/>
<gene>
    <name evidence="3" type="ORF">D9758_012448</name>
</gene>
<dbReference type="InterPro" id="IPR051055">
    <property type="entry name" value="PIF1_helicase"/>
</dbReference>
<dbReference type="GO" id="GO:0043139">
    <property type="term" value="F:5'-3' DNA helicase activity"/>
    <property type="evidence" value="ECO:0007669"/>
    <property type="project" value="UniProtKB-EC"/>
</dbReference>
<dbReference type="SUPFAM" id="SSF52540">
    <property type="entry name" value="P-loop containing nucleoside triphosphate hydrolases"/>
    <property type="match status" value="1"/>
</dbReference>
<keyword evidence="1" id="KW-0067">ATP-binding</keyword>
<dbReference type="GO" id="GO:0006310">
    <property type="term" value="P:DNA recombination"/>
    <property type="evidence" value="ECO:0007669"/>
    <property type="project" value="UniProtKB-KW"/>
</dbReference>
<dbReference type="EC" id="5.6.2.3" evidence="1"/>
<evidence type="ECO:0000259" key="2">
    <source>
        <dbReference type="Pfam" id="PF05970"/>
    </source>
</evidence>
<dbReference type="OrthoDB" id="432234at2759"/>
<keyword evidence="1" id="KW-0234">DNA repair</keyword>
<dbReference type="GO" id="GO:0000723">
    <property type="term" value="P:telomere maintenance"/>
    <property type="evidence" value="ECO:0007669"/>
    <property type="project" value="InterPro"/>
</dbReference>
<sequence length="753" mass="86076">MKLPDIDLQVLDQFPDFDLLPGLQDCIIYDHQSKSDEVFEHETSSFSEHPATTFADAASQSEHHTEVALIERAGLFDPECTKIPARSMISAGLSNLATQKSTDDLPDLALYYSYHFVPEYNNPALICGMFPTLFPLGIGGFEDDRRKSKLGIEKHAKHLLLIRDRHFNVHFTSTTSQFQSASQAFTSLSSRDLNNLSNRIRSEKSNIQLTEKDKIGYHFLKQVNAVAAKLPGSQAMKVYNRNQIRSYFVQFFKLFMVIHLLISMLCFQKLVPRQERAHRVSRDPVAGAQFFDFCFKTAFQFLLGWDFSKQCSTEQGGLNPSEVHAKMKVDPEFKDRFLQYFSNLIWHHLPNIEFSQDKTSDPRTEQPPIPPTIDDLVQDNVKLRWQEQFDYEHKKVNLLVHHVNLDILMKFNQKLDIITISNVSYQEELRELQCSISRIISLKNPLSTEQMISLLSKAIASLEKLHSQNPKDFPLSDAKKRLQKCLSQLTSQQRIHAQQAARYLLGSNDTEHSHDTTPMLSGLLIKFVTEKYTNFLQDQPYIDDVNGLAPRINIQVDNNVISEYNLNTNQQRAFRIIATRYLNRFIFESPEELALPPLRMFLTGPGGTGKTHVLNTVKCVMKMYGMDHGIRFLAPTSKAASLIDGTTIHKGLGIKIKSKKNGKANRRLGESVEDGSVLINVHNRKELREEWKDVDLLFIDEVSLLDLQLCAQIDAALRFAKEKHDDLFGGIFIVTAGDFYQYPLFQVLRCTNP</sequence>
<dbReference type="GO" id="GO:0006281">
    <property type="term" value="P:DNA repair"/>
    <property type="evidence" value="ECO:0007669"/>
    <property type="project" value="UniProtKB-KW"/>
</dbReference>
<keyword evidence="1" id="KW-0233">DNA recombination</keyword>
<keyword evidence="1" id="KW-0227">DNA damage</keyword>
<reference evidence="3 4" key="1">
    <citation type="journal article" date="2020" name="ISME J.">
        <title>Uncovering the hidden diversity of litter-decomposition mechanisms in mushroom-forming fungi.</title>
        <authorList>
            <person name="Floudas D."/>
            <person name="Bentzer J."/>
            <person name="Ahren D."/>
            <person name="Johansson T."/>
            <person name="Persson P."/>
            <person name="Tunlid A."/>
        </authorList>
    </citation>
    <scope>NUCLEOTIDE SEQUENCE [LARGE SCALE GENOMIC DNA]</scope>
    <source>
        <strain evidence="3 4">CBS 291.85</strain>
    </source>
</reference>